<feature type="domain" description="EamA" evidence="2">
    <location>
        <begin position="24"/>
        <end position="156"/>
    </location>
</feature>
<keyword evidence="1" id="KW-0812">Transmembrane</keyword>
<feature type="transmembrane region" description="Helical" evidence="1">
    <location>
        <begin position="142"/>
        <end position="160"/>
    </location>
</feature>
<dbReference type="Proteomes" id="UP000433101">
    <property type="component" value="Unassembled WGS sequence"/>
</dbReference>
<feature type="transmembrane region" description="Helical" evidence="1">
    <location>
        <begin position="257"/>
        <end position="273"/>
    </location>
</feature>
<sequence length="304" mass="33285">MTTDTTHLNGHSGQASSATRERFIGISLICLAFLCFAGLDTTAKYLVQDLPSVQVVWFRFASHVVLAFVLFRVWQKPELFRSKRWGLQIVRAFCLLGSTFFNFIAVRYLQLAETVSIMFAAPFVVTALAGPLLNEWAGPRRWAAIVVGFLGVLVVVRPGLGGMHWAAIFSVAAMLCFSLYSLLTRKLAETESSVGMLIISGLVAAVAMTPFAIDEWVAPPDLFSWALLISTGFYGGLGHFVLIVAHRLAPAPALAPFQYSQIVWMIACGYFVFADVPGIWTVFGASIIVASGLYILYRERSLGS</sequence>
<evidence type="ECO:0000256" key="1">
    <source>
        <dbReference type="SAM" id="Phobius"/>
    </source>
</evidence>
<dbReference type="SUPFAM" id="SSF103481">
    <property type="entry name" value="Multidrug resistance efflux transporter EmrE"/>
    <property type="match status" value="2"/>
</dbReference>
<dbReference type="GO" id="GO:0016020">
    <property type="term" value="C:membrane"/>
    <property type="evidence" value="ECO:0007669"/>
    <property type="project" value="InterPro"/>
</dbReference>
<organism evidence="3 4">
    <name type="scientific">Stappia sediminis</name>
    <dbReference type="NCBI Taxonomy" id="2692190"/>
    <lineage>
        <taxon>Bacteria</taxon>
        <taxon>Pseudomonadati</taxon>
        <taxon>Pseudomonadota</taxon>
        <taxon>Alphaproteobacteria</taxon>
        <taxon>Hyphomicrobiales</taxon>
        <taxon>Stappiaceae</taxon>
        <taxon>Stappia</taxon>
    </lineage>
</organism>
<evidence type="ECO:0000313" key="4">
    <source>
        <dbReference type="Proteomes" id="UP000433101"/>
    </source>
</evidence>
<keyword evidence="1" id="KW-1133">Transmembrane helix</keyword>
<dbReference type="RefSeq" id="WP_160775454.1">
    <property type="nucleotide sequence ID" value="NZ_WUMV01000003.1"/>
</dbReference>
<dbReference type="PANTHER" id="PTHR22911:SF103">
    <property type="entry name" value="BLR2811 PROTEIN"/>
    <property type="match status" value="1"/>
</dbReference>
<feature type="transmembrane region" description="Helical" evidence="1">
    <location>
        <begin position="195"/>
        <end position="213"/>
    </location>
</feature>
<accession>A0A7X3LUF3</accession>
<feature type="transmembrane region" description="Helical" evidence="1">
    <location>
        <begin position="166"/>
        <end position="183"/>
    </location>
</feature>
<dbReference type="AlphaFoldDB" id="A0A7X3LUF3"/>
<dbReference type="InterPro" id="IPR000620">
    <property type="entry name" value="EamA_dom"/>
</dbReference>
<dbReference type="Pfam" id="PF00892">
    <property type="entry name" value="EamA"/>
    <property type="match status" value="2"/>
</dbReference>
<feature type="transmembrane region" description="Helical" evidence="1">
    <location>
        <begin position="86"/>
        <end position="109"/>
    </location>
</feature>
<feature type="transmembrane region" description="Helical" evidence="1">
    <location>
        <begin position="279"/>
        <end position="297"/>
    </location>
</feature>
<gene>
    <name evidence="3" type="ORF">GR183_10110</name>
</gene>
<evidence type="ECO:0000259" key="2">
    <source>
        <dbReference type="Pfam" id="PF00892"/>
    </source>
</evidence>
<evidence type="ECO:0000313" key="3">
    <source>
        <dbReference type="EMBL" id="MXN65253.1"/>
    </source>
</evidence>
<proteinExistence type="predicted"/>
<feature type="transmembrane region" description="Helical" evidence="1">
    <location>
        <begin position="115"/>
        <end position="133"/>
    </location>
</feature>
<keyword evidence="1" id="KW-0472">Membrane</keyword>
<protein>
    <submittedName>
        <fullName evidence="3">EamA family transporter</fullName>
    </submittedName>
</protein>
<name>A0A7X3LUF3_9HYPH</name>
<feature type="transmembrane region" description="Helical" evidence="1">
    <location>
        <begin position="225"/>
        <end position="245"/>
    </location>
</feature>
<comment type="caution">
    <text evidence="3">The sequence shown here is derived from an EMBL/GenBank/DDBJ whole genome shotgun (WGS) entry which is preliminary data.</text>
</comment>
<dbReference type="EMBL" id="WUMV01000003">
    <property type="protein sequence ID" value="MXN65253.1"/>
    <property type="molecule type" value="Genomic_DNA"/>
</dbReference>
<reference evidence="3 4" key="1">
    <citation type="submission" date="2019-12" db="EMBL/GenBank/DDBJ databases">
        <authorList>
            <person name="Li M."/>
        </authorList>
    </citation>
    <scope>NUCLEOTIDE SEQUENCE [LARGE SCALE GENOMIC DNA]</scope>
    <source>
        <strain evidence="3 4">GBMRC 2046</strain>
    </source>
</reference>
<dbReference type="PANTHER" id="PTHR22911">
    <property type="entry name" value="ACYL-MALONYL CONDENSING ENZYME-RELATED"/>
    <property type="match status" value="1"/>
</dbReference>
<feature type="transmembrane region" description="Helical" evidence="1">
    <location>
        <begin position="23"/>
        <end position="43"/>
    </location>
</feature>
<feature type="transmembrane region" description="Helical" evidence="1">
    <location>
        <begin position="55"/>
        <end position="74"/>
    </location>
</feature>
<keyword evidence="4" id="KW-1185">Reference proteome</keyword>
<feature type="domain" description="EamA" evidence="2">
    <location>
        <begin position="165"/>
        <end position="295"/>
    </location>
</feature>
<dbReference type="InterPro" id="IPR037185">
    <property type="entry name" value="EmrE-like"/>
</dbReference>